<dbReference type="AlphaFoldDB" id="A0A7S3CHF0"/>
<gene>
    <name evidence="2" type="ORF">SRAS04492_LOCUS21</name>
</gene>
<reference evidence="2" key="1">
    <citation type="submission" date="2021-01" db="EMBL/GenBank/DDBJ databases">
        <authorList>
            <person name="Corre E."/>
            <person name="Pelletier E."/>
            <person name="Niang G."/>
            <person name="Scheremetjew M."/>
            <person name="Finn R."/>
            <person name="Kale V."/>
            <person name="Holt S."/>
            <person name="Cochrane G."/>
            <person name="Meng A."/>
            <person name="Brown T."/>
            <person name="Cohen L."/>
        </authorList>
    </citation>
    <scope>NUCLEOTIDE SEQUENCE</scope>
    <source>
        <strain evidence="2">Ras09</strain>
    </source>
</reference>
<organism evidence="2">
    <name type="scientific">Strombidium rassoulzadegani</name>
    <dbReference type="NCBI Taxonomy" id="1082188"/>
    <lineage>
        <taxon>Eukaryota</taxon>
        <taxon>Sar</taxon>
        <taxon>Alveolata</taxon>
        <taxon>Ciliophora</taxon>
        <taxon>Intramacronucleata</taxon>
        <taxon>Spirotrichea</taxon>
        <taxon>Oligotrichia</taxon>
        <taxon>Strombidiidae</taxon>
        <taxon>Strombidium</taxon>
    </lineage>
</organism>
<keyword evidence="1" id="KW-0175">Coiled coil</keyword>
<evidence type="ECO:0000313" key="2">
    <source>
        <dbReference type="EMBL" id="CAE0228238.1"/>
    </source>
</evidence>
<proteinExistence type="predicted"/>
<feature type="coiled-coil region" evidence="1">
    <location>
        <begin position="48"/>
        <end position="90"/>
    </location>
</feature>
<evidence type="ECO:0000256" key="1">
    <source>
        <dbReference type="SAM" id="Coils"/>
    </source>
</evidence>
<sequence>MQLSVISYLRTGVYVQMTVESFQRGVNKVKQDKVDRQYREVADEVQNLKAIVCKVAEYQNQSEEMEERKRQEEQKMQKQYENKNLGYREEKLEKQSPWWWPFYLSVDESDLLPATPTVKAASIEGTLF</sequence>
<name>A0A7S3CHF0_9SPIT</name>
<dbReference type="EMBL" id="HBIA01000033">
    <property type="protein sequence ID" value="CAE0228238.1"/>
    <property type="molecule type" value="Transcribed_RNA"/>
</dbReference>
<accession>A0A7S3CHF0</accession>
<protein>
    <submittedName>
        <fullName evidence="2">Uncharacterized protein</fullName>
    </submittedName>
</protein>